<dbReference type="GO" id="GO:0003677">
    <property type="term" value="F:DNA binding"/>
    <property type="evidence" value="ECO:0007669"/>
    <property type="project" value="UniProtKB-KW"/>
</dbReference>
<feature type="domain" description="HTH crp-type" evidence="5">
    <location>
        <begin position="141"/>
        <end position="201"/>
    </location>
</feature>
<accession>A0A3D8ICP5</accession>
<evidence type="ECO:0000256" key="3">
    <source>
        <dbReference type="ARBA" id="ARBA00023163"/>
    </source>
</evidence>
<evidence type="ECO:0000313" key="7">
    <source>
        <dbReference type="Proteomes" id="UP000256650"/>
    </source>
</evidence>
<dbReference type="InterPro" id="IPR050397">
    <property type="entry name" value="Env_Response_Regulators"/>
</dbReference>
<evidence type="ECO:0000256" key="1">
    <source>
        <dbReference type="ARBA" id="ARBA00023015"/>
    </source>
</evidence>
<comment type="caution">
    <text evidence="6">The sequence shown here is derived from an EMBL/GenBank/DDBJ whole genome shotgun (WGS) entry which is preliminary data.</text>
</comment>
<keyword evidence="3" id="KW-0804">Transcription</keyword>
<evidence type="ECO:0000256" key="2">
    <source>
        <dbReference type="ARBA" id="ARBA00023125"/>
    </source>
</evidence>
<dbReference type="InterPro" id="IPR012318">
    <property type="entry name" value="HTH_CRP"/>
</dbReference>
<evidence type="ECO:0000313" key="6">
    <source>
        <dbReference type="EMBL" id="RDU62301.1"/>
    </source>
</evidence>
<dbReference type="Proteomes" id="UP000256650">
    <property type="component" value="Unassembled WGS sequence"/>
</dbReference>
<dbReference type="PROSITE" id="PS51063">
    <property type="entry name" value="HTH_CRP_2"/>
    <property type="match status" value="1"/>
</dbReference>
<dbReference type="Pfam" id="PF13545">
    <property type="entry name" value="HTH_Crp_2"/>
    <property type="match status" value="1"/>
</dbReference>
<organism evidence="6 7">
    <name type="scientific">Helicobacter ganmani</name>
    <dbReference type="NCBI Taxonomy" id="60246"/>
    <lineage>
        <taxon>Bacteria</taxon>
        <taxon>Pseudomonadati</taxon>
        <taxon>Campylobacterota</taxon>
        <taxon>Epsilonproteobacteria</taxon>
        <taxon>Campylobacterales</taxon>
        <taxon>Helicobacteraceae</taxon>
        <taxon>Helicobacter</taxon>
    </lineage>
</organism>
<gene>
    <name evidence="6" type="ORF">CQA43_06805</name>
</gene>
<dbReference type="InterPro" id="IPR036390">
    <property type="entry name" value="WH_DNA-bd_sf"/>
</dbReference>
<dbReference type="RefSeq" id="WP_115551867.1">
    <property type="nucleotide sequence ID" value="NZ_CAOUCM010000017.1"/>
</dbReference>
<dbReference type="InterPro" id="IPR036388">
    <property type="entry name" value="WH-like_DNA-bd_sf"/>
</dbReference>
<dbReference type="Gene3D" id="2.60.120.10">
    <property type="entry name" value="Jelly Rolls"/>
    <property type="match status" value="1"/>
</dbReference>
<name>A0A3D8ICP5_9HELI</name>
<keyword evidence="1" id="KW-0805">Transcription regulation</keyword>
<dbReference type="EMBL" id="NXLS01000007">
    <property type="protein sequence ID" value="RDU62301.1"/>
    <property type="molecule type" value="Genomic_DNA"/>
</dbReference>
<protein>
    <submittedName>
        <fullName evidence="6">Crp/Fnr family transcriptional regulator</fullName>
    </submittedName>
</protein>
<dbReference type="GO" id="GO:0003700">
    <property type="term" value="F:DNA-binding transcription factor activity"/>
    <property type="evidence" value="ECO:0007669"/>
    <property type="project" value="TreeGrafter"/>
</dbReference>
<dbReference type="Pfam" id="PF00027">
    <property type="entry name" value="cNMP_binding"/>
    <property type="match status" value="1"/>
</dbReference>
<reference evidence="6 7" key="1">
    <citation type="submission" date="2018-04" db="EMBL/GenBank/DDBJ databases">
        <title>Novel Campyloabacter and Helicobacter Species and Strains.</title>
        <authorList>
            <person name="Mannion A.J."/>
            <person name="Shen Z."/>
            <person name="Fox J.G."/>
        </authorList>
    </citation>
    <scope>NUCLEOTIDE SEQUENCE [LARGE SCALE GENOMIC DNA]</scope>
    <source>
        <strain evidence="6 7">MIT 99-5101</strain>
    </source>
</reference>
<dbReference type="SUPFAM" id="SSF51206">
    <property type="entry name" value="cAMP-binding domain-like"/>
    <property type="match status" value="1"/>
</dbReference>
<dbReference type="InterPro" id="IPR000595">
    <property type="entry name" value="cNMP-bd_dom"/>
</dbReference>
<dbReference type="InterPro" id="IPR014710">
    <property type="entry name" value="RmlC-like_jellyroll"/>
</dbReference>
<dbReference type="AlphaFoldDB" id="A0A3D8ICP5"/>
<sequence>MQDCFKILFSLGYKRFYHKEEILFFEGETPKQLFVLLSGKVRVYKTIEQSLKTRSRNAKKIAKEQILHQICAPNFIAEMPSFLNQPFPASAACDEECEILEISLATFQKQCMGNPTFCRELVASLCNKIKMLESHIAQNSLGLKERLMNFLHANETELAHLTQRQIAQKLNTSAESLSRVLRELKSQGVLNTQKGKIILKA</sequence>
<dbReference type="PROSITE" id="PS50042">
    <property type="entry name" value="CNMP_BINDING_3"/>
    <property type="match status" value="1"/>
</dbReference>
<dbReference type="InterPro" id="IPR018490">
    <property type="entry name" value="cNMP-bd_dom_sf"/>
</dbReference>
<dbReference type="SUPFAM" id="SSF46785">
    <property type="entry name" value="Winged helix' DNA-binding domain"/>
    <property type="match status" value="1"/>
</dbReference>
<dbReference type="OrthoDB" id="9815457at2"/>
<dbReference type="GO" id="GO:0005829">
    <property type="term" value="C:cytosol"/>
    <property type="evidence" value="ECO:0007669"/>
    <property type="project" value="TreeGrafter"/>
</dbReference>
<evidence type="ECO:0000259" key="4">
    <source>
        <dbReference type="PROSITE" id="PS50042"/>
    </source>
</evidence>
<dbReference type="SMART" id="SM00419">
    <property type="entry name" value="HTH_CRP"/>
    <property type="match status" value="1"/>
</dbReference>
<dbReference type="PANTHER" id="PTHR24567">
    <property type="entry name" value="CRP FAMILY TRANSCRIPTIONAL REGULATORY PROTEIN"/>
    <property type="match status" value="1"/>
</dbReference>
<evidence type="ECO:0000259" key="5">
    <source>
        <dbReference type="PROSITE" id="PS51063"/>
    </source>
</evidence>
<dbReference type="Gene3D" id="1.10.10.10">
    <property type="entry name" value="Winged helix-like DNA-binding domain superfamily/Winged helix DNA-binding domain"/>
    <property type="match status" value="1"/>
</dbReference>
<dbReference type="GeneID" id="82535997"/>
<dbReference type="CDD" id="cd00038">
    <property type="entry name" value="CAP_ED"/>
    <property type="match status" value="1"/>
</dbReference>
<proteinExistence type="predicted"/>
<keyword evidence="2" id="KW-0238">DNA-binding</keyword>
<dbReference type="PANTHER" id="PTHR24567:SF26">
    <property type="entry name" value="REGULATORY PROTEIN YEIL"/>
    <property type="match status" value="1"/>
</dbReference>
<keyword evidence="7" id="KW-1185">Reference proteome</keyword>
<feature type="domain" description="Cyclic nucleotide-binding" evidence="4">
    <location>
        <begin position="1"/>
        <end position="128"/>
    </location>
</feature>